<evidence type="ECO:0000313" key="1">
    <source>
        <dbReference type="EMBL" id="UKJ87668.1"/>
    </source>
</evidence>
<name>A0A976M5Q4_THEOR</name>
<dbReference type="AlphaFoldDB" id="A0A976M5Q4"/>
<dbReference type="OrthoDB" id="368507at2759"/>
<dbReference type="InterPro" id="IPR032157">
    <property type="entry name" value="PAC4"/>
</dbReference>
<reference evidence="1" key="1">
    <citation type="submission" date="2022-07" db="EMBL/GenBank/DDBJ databases">
        <title>Evaluation of T. orientalis genome assembly methods using nanopore sequencing and analysis of variation between genomes.</title>
        <authorList>
            <person name="Yam J."/>
            <person name="Micallef M.L."/>
            <person name="Liu M."/>
            <person name="Djordjevic S.P."/>
            <person name="Bogema D.R."/>
            <person name="Jenkins C."/>
        </authorList>
    </citation>
    <scope>NUCLEOTIDE SEQUENCE</scope>
    <source>
        <strain evidence="1">Fish Creek</strain>
    </source>
</reference>
<proteinExistence type="predicted"/>
<dbReference type="GO" id="GO:0043248">
    <property type="term" value="P:proteasome assembly"/>
    <property type="evidence" value="ECO:0007669"/>
    <property type="project" value="InterPro"/>
</dbReference>
<evidence type="ECO:0008006" key="3">
    <source>
        <dbReference type="Google" id="ProtNLM"/>
    </source>
</evidence>
<accession>A0A976M5Q4</accession>
<organism evidence="1 2">
    <name type="scientific">Theileria orientalis</name>
    <dbReference type="NCBI Taxonomy" id="68886"/>
    <lineage>
        <taxon>Eukaryota</taxon>
        <taxon>Sar</taxon>
        <taxon>Alveolata</taxon>
        <taxon>Apicomplexa</taxon>
        <taxon>Aconoidasida</taxon>
        <taxon>Piroplasmida</taxon>
        <taxon>Theileriidae</taxon>
        <taxon>Theileria</taxon>
    </lineage>
</organism>
<dbReference type="PANTHER" id="PTHR33559">
    <property type="entry name" value="PROTEASOME ASSEMBLY CHAPERONE 4"/>
    <property type="match status" value="1"/>
</dbReference>
<dbReference type="EMBL" id="CP056065">
    <property type="protein sequence ID" value="UKJ87668.1"/>
    <property type="molecule type" value="Genomic_DNA"/>
</dbReference>
<protein>
    <recommendedName>
        <fullName evidence="3">Proteasome assembly chaperone 4</fullName>
    </recommendedName>
</protein>
<sequence>MEIIRRKFIVSDVNLNFIAVDFSKNTYFWVGDNSYTCRDLQCSFPLKNIKDEESAGTTLLGNLDSISNEIANTLAKIYKRGIFMSVNIDQLDPSFLPEFQEKLFELIFELFPREGTDSSVVETTCK</sequence>
<dbReference type="PANTHER" id="PTHR33559:SF1">
    <property type="entry name" value="PROTEASOME ASSEMBLY CHAPERONE 4"/>
    <property type="match status" value="1"/>
</dbReference>
<gene>
    <name evidence="1" type="ORF">MACJ_000106</name>
</gene>
<evidence type="ECO:0000313" key="2">
    <source>
        <dbReference type="Proteomes" id="UP000244803"/>
    </source>
</evidence>
<dbReference type="Proteomes" id="UP000244803">
    <property type="component" value="Chromosome 1"/>
</dbReference>
<dbReference type="Pfam" id="PF16093">
    <property type="entry name" value="PAC4"/>
    <property type="match status" value="1"/>
</dbReference>